<evidence type="ECO:0000313" key="4">
    <source>
        <dbReference type="Proteomes" id="UP001149163"/>
    </source>
</evidence>
<dbReference type="GeneID" id="81423291"/>
<comment type="similarity">
    <text evidence="1">Belongs to the avfA family.</text>
</comment>
<organism evidence="3 4">
    <name type="scientific">Penicillium canariense</name>
    <dbReference type="NCBI Taxonomy" id="189055"/>
    <lineage>
        <taxon>Eukaryota</taxon>
        <taxon>Fungi</taxon>
        <taxon>Dikarya</taxon>
        <taxon>Ascomycota</taxon>
        <taxon>Pezizomycotina</taxon>
        <taxon>Eurotiomycetes</taxon>
        <taxon>Eurotiomycetidae</taxon>
        <taxon>Eurotiales</taxon>
        <taxon>Aspergillaceae</taxon>
        <taxon>Penicillium</taxon>
    </lineage>
</organism>
<dbReference type="PANTHER" id="PTHR15020">
    <property type="entry name" value="FLAVIN REDUCTASE-RELATED"/>
    <property type="match status" value="1"/>
</dbReference>
<dbReference type="InterPro" id="IPR016040">
    <property type="entry name" value="NAD(P)-bd_dom"/>
</dbReference>
<gene>
    <name evidence="3" type="ORF">N7482_001990</name>
</gene>
<keyword evidence="4" id="KW-1185">Reference proteome</keyword>
<sequence>MQVLLLGGHGKIALHLTPLLLNRAWNVTSVVRNPDHENEILALGKGRKGNVSVLISSLDDVKSASDAQKILDSVTPDYVIWSAGAGGKGGPARTIAIDQEAAKHFMTASFASPSVSKFLMVSYIGSRKKQPHWMPDDQWAAIVRTNTEVLPTYAKAKMEADEYMTALAAKRKQNPTAATHPFQAINLRPGFLTDEPATRKVELGITPKGRGNVTREDVAIVADLLLARADTEGWIDLVNGEEDVEAAVERVAKAKIDAVEGEDVDGMVKRFFP</sequence>
<proteinExistence type="inferred from homology"/>
<evidence type="ECO:0000256" key="1">
    <source>
        <dbReference type="ARBA" id="ARBA00038376"/>
    </source>
</evidence>
<comment type="caution">
    <text evidence="3">The sequence shown here is derived from an EMBL/GenBank/DDBJ whole genome shotgun (WGS) entry which is preliminary data.</text>
</comment>
<dbReference type="PANTHER" id="PTHR15020:SF50">
    <property type="entry name" value="UPF0659 PROTEIN YMR090W"/>
    <property type="match status" value="1"/>
</dbReference>
<reference evidence="3" key="1">
    <citation type="submission" date="2022-11" db="EMBL/GenBank/DDBJ databases">
        <authorList>
            <person name="Petersen C."/>
        </authorList>
    </citation>
    <scope>NUCLEOTIDE SEQUENCE</scope>
    <source>
        <strain evidence="3">IBT 26290</strain>
    </source>
</reference>
<dbReference type="Pfam" id="PF13460">
    <property type="entry name" value="NAD_binding_10"/>
    <property type="match status" value="1"/>
</dbReference>
<dbReference type="EMBL" id="JAPQKN010000001">
    <property type="protein sequence ID" value="KAJ5176113.1"/>
    <property type="molecule type" value="Genomic_DNA"/>
</dbReference>
<protein>
    <recommendedName>
        <fullName evidence="2">NAD(P)-binding domain-containing protein</fullName>
    </recommendedName>
</protein>
<evidence type="ECO:0000313" key="3">
    <source>
        <dbReference type="EMBL" id="KAJ5176113.1"/>
    </source>
</evidence>
<accession>A0A9W9IG71</accession>
<feature type="domain" description="NAD(P)-binding" evidence="2">
    <location>
        <begin position="7"/>
        <end position="221"/>
    </location>
</feature>
<name>A0A9W9IG71_9EURO</name>
<dbReference type="AlphaFoldDB" id="A0A9W9IG71"/>
<dbReference type="RefSeq" id="XP_056547721.1">
    <property type="nucleotide sequence ID" value="XM_056684115.1"/>
</dbReference>
<dbReference type="SUPFAM" id="SSF51735">
    <property type="entry name" value="NAD(P)-binding Rossmann-fold domains"/>
    <property type="match status" value="1"/>
</dbReference>
<dbReference type="InterPro" id="IPR036291">
    <property type="entry name" value="NAD(P)-bd_dom_sf"/>
</dbReference>
<dbReference type="OrthoDB" id="10254604at2759"/>
<dbReference type="Proteomes" id="UP001149163">
    <property type="component" value="Unassembled WGS sequence"/>
</dbReference>
<dbReference type="Gene3D" id="3.40.50.720">
    <property type="entry name" value="NAD(P)-binding Rossmann-like Domain"/>
    <property type="match status" value="1"/>
</dbReference>
<reference evidence="3" key="2">
    <citation type="journal article" date="2023" name="IMA Fungus">
        <title>Comparative genomic study of the Penicillium genus elucidates a diverse pangenome and 15 lateral gene transfer events.</title>
        <authorList>
            <person name="Petersen C."/>
            <person name="Sorensen T."/>
            <person name="Nielsen M.R."/>
            <person name="Sondergaard T.E."/>
            <person name="Sorensen J.L."/>
            <person name="Fitzpatrick D.A."/>
            <person name="Frisvad J.C."/>
            <person name="Nielsen K.L."/>
        </authorList>
    </citation>
    <scope>NUCLEOTIDE SEQUENCE</scope>
    <source>
        <strain evidence="3">IBT 26290</strain>
    </source>
</reference>
<evidence type="ECO:0000259" key="2">
    <source>
        <dbReference type="Pfam" id="PF13460"/>
    </source>
</evidence>